<keyword evidence="2" id="KW-1185">Reference proteome</keyword>
<dbReference type="EMBL" id="VOGC01000002">
    <property type="protein sequence ID" value="MQN00671.1"/>
    <property type="molecule type" value="Genomic_DNA"/>
</dbReference>
<protein>
    <submittedName>
        <fullName evidence="1">Uncharacterized protein</fullName>
    </submittedName>
</protein>
<proteinExistence type="predicted"/>
<organism evidence="1 2">
    <name type="scientific">Candidatus Weimeria bifida</name>
    <dbReference type="NCBI Taxonomy" id="2599074"/>
    <lineage>
        <taxon>Bacteria</taxon>
        <taxon>Bacillati</taxon>
        <taxon>Bacillota</taxon>
        <taxon>Clostridia</taxon>
        <taxon>Lachnospirales</taxon>
        <taxon>Lachnospiraceae</taxon>
        <taxon>Candidatus Weimeria</taxon>
    </lineage>
</organism>
<dbReference type="AlphaFoldDB" id="A0A6N7IWM9"/>
<evidence type="ECO:0000313" key="1">
    <source>
        <dbReference type="EMBL" id="MQN00671.1"/>
    </source>
</evidence>
<comment type="caution">
    <text evidence="1">The sequence shown here is derived from an EMBL/GenBank/DDBJ whole genome shotgun (WGS) entry which is preliminary data.</text>
</comment>
<name>A0A6N7IWM9_9FIRM</name>
<evidence type="ECO:0000313" key="2">
    <source>
        <dbReference type="Proteomes" id="UP000460257"/>
    </source>
</evidence>
<gene>
    <name evidence="1" type="ORF">FRC54_01565</name>
</gene>
<reference evidence="1" key="1">
    <citation type="journal article" date="2020" name="Appl. Environ. Microbiol.">
        <title>Medium-Chain Fatty Acid Synthesis by 'Candidatus Weimeria bifida' gen. nov., sp. nov., and 'Candidatus Pseudoramibacter fermentans' sp. nov.</title>
        <authorList>
            <person name="Scarborough M.J."/>
            <person name="Myers K.S."/>
            <person name="Donohue T.J."/>
            <person name="Noguera D.R."/>
        </authorList>
    </citation>
    <scope>NUCLEOTIDE SEQUENCE</scope>
    <source>
        <strain evidence="1">LCO1.1</strain>
    </source>
</reference>
<accession>A0A6N7IWM9</accession>
<sequence length="88" mass="10231">MEENPGLEVRLDAKDSMDECDQMINPFWKGQAKDIPEEWHDKFVLSAGWMMEAQVNALSVYAPDMMNVRLQLEETQAVAPQIRRHRGR</sequence>
<dbReference type="Proteomes" id="UP000460257">
    <property type="component" value="Unassembled WGS sequence"/>
</dbReference>